<evidence type="ECO:0000313" key="2">
    <source>
        <dbReference type="Proteomes" id="UP000031586"/>
    </source>
</evidence>
<dbReference type="RefSeq" id="WP_020194515.1">
    <property type="nucleotide sequence ID" value="NZ_BAOH01000005.1"/>
</dbReference>
<comment type="caution">
    <text evidence="1">The sequence shown here is derived from an EMBL/GenBank/DDBJ whole genome shotgun (WGS) entry which is preliminary data.</text>
</comment>
<dbReference type="AlphaFoldDB" id="A0A0C1ZB00"/>
<name>A0A0C1ZB00_9VIBR</name>
<organism evidence="1 2">
    <name type="scientific">Vibrio owensii CAIM 1854 = LMG 25443</name>
    <dbReference type="NCBI Taxonomy" id="1229493"/>
    <lineage>
        <taxon>Bacteria</taxon>
        <taxon>Pseudomonadati</taxon>
        <taxon>Pseudomonadota</taxon>
        <taxon>Gammaproteobacteria</taxon>
        <taxon>Vibrionales</taxon>
        <taxon>Vibrionaceae</taxon>
        <taxon>Vibrio</taxon>
    </lineage>
</organism>
<dbReference type="EMBL" id="JPRD01000015">
    <property type="protein sequence ID" value="KIF53319.1"/>
    <property type="molecule type" value="Genomic_DNA"/>
</dbReference>
<gene>
    <name evidence="1" type="ORF">H735_10370</name>
</gene>
<dbReference type="PATRIC" id="fig|1229493.5.peg.1162"/>
<evidence type="ECO:0000313" key="1">
    <source>
        <dbReference type="EMBL" id="KIF53319.1"/>
    </source>
</evidence>
<dbReference type="Proteomes" id="UP000031586">
    <property type="component" value="Unassembled WGS sequence"/>
</dbReference>
<reference evidence="1 2" key="1">
    <citation type="submission" date="2014-07" db="EMBL/GenBank/DDBJ databases">
        <title>Unique and conserved regions in Vibrio harveyi and related species in comparison with the shrimp pathogen Vibrio harveyi CAIM 1792.</title>
        <authorList>
            <person name="Espinoza-Valles I."/>
            <person name="Vora G."/>
            <person name="Leekitcharoenphon P."/>
            <person name="Ussery D."/>
            <person name="Hoj L."/>
            <person name="Gomez-Gil B."/>
        </authorList>
    </citation>
    <scope>NUCLEOTIDE SEQUENCE [LARGE SCALE GENOMIC DNA]</scope>
    <source>
        <strain evidence="2">CAIM 1854 / LMG 25443</strain>
    </source>
</reference>
<proteinExistence type="predicted"/>
<sequence length="114" mass="12660">MCEMQIGTIECRGDGYLWDADSDGYDPADKSMPCPNCNTLVFLENAKEEAESTSYYQDMTSTGTGVTIWENAVKAANYWNPEATTEALPKIGKVEAVYDDPDDKSNTLTQVFCY</sequence>
<accession>A0A0C1ZB00</accession>
<protein>
    <submittedName>
        <fullName evidence="1">Uncharacterized protein</fullName>
    </submittedName>
</protein>